<protein>
    <recommendedName>
        <fullName evidence="4">DUF4184 family protein</fullName>
    </recommendedName>
</protein>
<feature type="transmembrane region" description="Helical" evidence="1">
    <location>
        <begin position="220"/>
        <end position="240"/>
    </location>
</feature>
<evidence type="ECO:0000313" key="3">
    <source>
        <dbReference type="Proteomes" id="UP000717634"/>
    </source>
</evidence>
<feature type="transmembrane region" description="Helical" evidence="1">
    <location>
        <begin position="52"/>
        <end position="74"/>
    </location>
</feature>
<name>A0ABX1HGN6_9BACT</name>
<keyword evidence="1" id="KW-0812">Transmembrane</keyword>
<organism evidence="2 3">
    <name type="scientific">Hymenobacter artigasi</name>
    <dbReference type="NCBI Taxonomy" id="2719616"/>
    <lineage>
        <taxon>Bacteria</taxon>
        <taxon>Pseudomonadati</taxon>
        <taxon>Bacteroidota</taxon>
        <taxon>Cytophagia</taxon>
        <taxon>Cytophagales</taxon>
        <taxon>Hymenobacteraceae</taxon>
        <taxon>Hymenobacter</taxon>
    </lineage>
</organism>
<dbReference type="EMBL" id="JAAVTK010000004">
    <property type="protein sequence ID" value="NKI89360.1"/>
    <property type="molecule type" value="Genomic_DNA"/>
</dbReference>
<keyword evidence="1" id="KW-1133">Transmembrane helix</keyword>
<proteinExistence type="predicted"/>
<reference evidence="2 3" key="1">
    <citation type="submission" date="2020-03" db="EMBL/GenBank/DDBJ databases">
        <title>Genomic Encyclopedia of Type Strains, Phase IV (KMG-V): Genome sequencing to study the core and pangenomes of soil and plant-associated prokaryotes.</title>
        <authorList>
            <person name="Whitman W."/>
        </authorList>
    </citation>
    <scope>NUCLEOTIDE SEQUENCE [LARGE SCALE GENOMIC DNA]</scope>
    <source>
        <strain evidence="2 3">1B</strain>
    </source>
</reference>
<feature type="transmembrane region" description="Helical" evidence="1">
    <location>
        <begin position="192"/>
        <end position="214"/>
    </location>
</feature>
<dbReference type="RefSeq" id="WP_168672978.1">
    <property type="nucleotide sequence ID" value="NZ_JAAVTK010000004.1"/>
</dbReference>
<gene>
    <name evidence="2" type="ORF">HBN54_001955</name>
</gene>
<evidence type="ECO:0000256" key="1">
    <source>
        <dbReference type="SAM" id="Phobius"/>
    </source>
</evidence>
<accession>A0ABX1HGN6</accession>
<feature type="transmembrane region" description="Helical" evidence="1">
    <location>
        <begin position="106"/>
        <end position="126"/>
    </location>
</feature>
<keyword evidence="1" id="KW-0472">Membrane</keyword>
<dbReference type="Proteomes" id="UP000717634">
    <property type="component" value="Unassembled WGS sequence"/>
</dbReference>
<evidence type="ECO:0008006" key="4">
    <source>
        <dbReference type="Google" id="ProtNLM"/>
    </source>
</evidence>
<sequence length="242" mass="26800">MPFTLFHVAAVLPLLRHHKTRLSATGLIIGSIAPDFEKFLRLGLHNGHSHTWASILYFSCPISLGLAFLFHGVVRDPLIAHLPRFLRQRLARFQHGDWGRYFRRHYAVVLLSIIIGAATHLVWDSFTHRRGQLVPYLPWLKAHLHIGPFSPAVFVVLAVLTSTLGAGLLLRFVWRLPQLAVATVPAGTIGRYWLLASGTALALLLLRLLLADFALDNFEIVVTALSAAMTGVVVASGASMRR</sequence>
<dbReference type="Pfam" id="PF13803">
    <property type="entry name" value="DUF4184"/>
    <property type="match status" value="1"/>
</dbReference>
<dbReference type="InterPro" id="IPR025238">
    <property type="entry name" value="DUF4184"/>
</dbReference>
<comment type="caution">
    <text evidence="2">The sequence shown here is derived from an EMBL/GenBank/DDBJ whole genome shotgun (WGS) entry which is preliminary data.</text>
</comment>
<evidence type="ECO:0000313" key="2">
    <source>
        <dbReference type="EMBL" id="NKI89360.1"/>
    </source>
</evidence>
<keyword evidence="3" id="KW-1185">Reference proteome</keyword>
<feature type="transmembrane region" description="Helical" evidence="1">
    <location>
        <begin position="146"/>
        <end position="172"/>
    </location>
</feature>